<protein>
    <recommendedName>
        <fullName evidence="1">AAA+ ATPase domain-containing protein</fullName>
    </recommendedName>
</protein>
<dbReference type="Gene3D" id="3.40.50.300">
    <property type="entry name" value="P-loop containing nucleotide triphosphate hydrolases"/>
    <property type="match status" value="1"/>
</dbReference>
<accession>K9CKG0</accession>
<organism evidence="2 3">
    <name type="scientific">Sphingobium yanoikuyae ATCC 51230</name>
    <dbReference type="NCBI Taxonomy" id="883163"/>
    <lineage>
        <taxon>Bacteria</taxon>
        <taxon>Pseudomonadati</taxon>
        <taxon>Pseudomonadota</taxon>
        <taxon>Alphaproteobacteria</taxon>
        <taxon>Sphingomonadales</taxon>
        <taxon>Sphingomonadaceae</taxon>
        <taxon>Sphingobium</taxon>
    </lineage>
</organism>
<feature type="domain" description="AAA+ ATPase" evidence="1">
    <location>
        <begin position="220"/>
        <end position="360"/>
    </location>
</feature>
<sequence>MLAEFIFGAIGEAVVGHAADKGLQLFKSANAKKEISAIGAAAIEAGIANAPALAEDLRSISFVSGVFIPLLQATIKDPSRVPDADALARDFVEMFVERFASNSSTDEVLLHIFQTERHQLLAAFSSIIRELRSQLYASEFWRESAHYLATEQILSETGVIRAILERSERAESIASIDLDNARKDAKQGSTELRDWPRDISGAELLRPELDRLKRHFESAKSGAALLIGEAGSGKSALLSKLTEDLESDGHVVFGIKADTLPPSVQTIDEVGQALGLAGPLAFEIAALARNGRVYLIIDQLDAVSDVMDRSSERMRLLLRLVKEIQDQSLPVHILVSSRPFEAAHDARFQRLRAEEFKLGLPSVDQIIEFLGELGIDGTALSDPLKQTLRRPFALKLFVQLVQRGVEPTSVKSSELLDRWLATADLGPDELRARALALMTKLAEDMLETETLWRPLDQYEAAHKEAIARCEGCGLLVRSGTKIGFNHQSWLDDFQARSFRTGGDLAEYAWRNQDSLFVRATVLRSLERLRLVEFEAYVRAVNALLWTNKTRRHLKHLIADVIGTVRDPNAREGAWVETLIQKEPILANRALGTISDQWLAWRRFLSRSLGQLMKGDQFHWRAVRLLAAEAKIDPDNVIALINAYWSDSSKDHLVFNIAEQSGVVTDAVEALLRKILERTKIDQHSVSHFVTTLRTEARFREAARLVAVWLSTVEPDKYRGPELYDVEKLVEAAPEEFAEEILPWFVRFASLQVEPYREGVKRYPQSRSLPWDWDSEQERGHIIEAIRDAMRGMAKSNPAAAMRLLKPLFTVEVEQIQELIAQTITSGSEALAEEGLSFLLSDERRLQLGTGSVEIEPGCSSIESGLTSQELVEAICPYLSSEQLALLRDRIEAWSLYAPSASEGDDARLKRDRLRWVEDNRLELLERLPGNILSPRRRRQIAEWRARKGRPVPRRRGRSMATFVGSPMSQLAMAAAKNDDIFKMLDEINDEAPERSRRRPIARDGGVVELSRAFAAFGKDHPQRAFDLAATRFVAGKHEHAAGYLVDELSKNEEGTEAPVHPPSDVHQLILDLSERGFSSRTWKTHTSWALSRLADDLDGLPDDTIAMLEGWLENEAPVVEDKIERRLELDAENARRNKREKTHPEPLLFHRYGGMRIVPQDNYSVLSAIFHGLIGRKDRDYNGWLAILERHAAKSEDPHIWTFLLADKGRWLFWADRKRVQALLTVLWERDRRIFLDVDLVGFLWSNREMIPSTLLMEILSHWFEQDDEHSRQAAAEFVQALVLVDPDDEVGMTLADRLLDKSSPELVGRLLSTASAWREDDQELRERSHALLVSFAPNATGDEAHAISSAVDKDDHLLPDDFTREMIDIISRNPELLGASLTRRFADGVRGLLLYPGFDEAVMTVTERVAELIANEQGGRHRSYIDSDFVQVTVALQRSDGPLRAKAMDVYEKLLDAGAYGAEQAAKAAISR</sequence>
<evidence type="ECO:0000313" key="3">
    <source>
        <dbReference type="Proteomes" id="UP000009887"/>
    </source>
</evidence>
<dbReference type="RefSeq" id="WP_004211963.1">
    <property type="nucleotide sequence ID" value="NZ_JH992904.1"/>
</dbReference>
<proteinExistence type="predicted"/>
<gene>
    <name evidence="2" type="ORF">HMPREF9718_04112</name>
</gene>
<dbReference type="HOGENOM" id="CLU_003773_0_0_5"/>
<comment type="caution">
    <text evidence="2">The sequence shown here is derived from an EMBL/GenBank/DDBJ whole genome shotgun (WGS) entry which is preliminary data.</text>
</comment>
<dbReference type="Proteomes" id="UP000009887">
    <property type="component" value="Unassembled WGS sequence"/>
</dbReference>
<dbReference type="InterPro" id="IPR027417">
    <property type="entry name" value="P-loop_NTPase"/>
</dbReference>
<dbReference type="Pfam" id="PF05729">
    <property type="entry name" value="NACHT"/>
    <property type="match status" value="1"/>
</dbReference>
<evidence type="ECO:0000259" key="1">
    <source>
        <dbReference type="SMART" id="SM00382"/>
    </source>
</evidence>
<dbReference type="EMBL" id="AGZU01000016">
    <property type="protein sequence ID" value="EKU72749.1"/>
    <property type="molecule type" value="Genomic_DNA"/>
</dbReference>
<dbReference type="SUPFAM" id="SSF52540">
    <property type="entry name" value="P-loop containing nucleoside triphosphate hydrolases"/>
    <property type="match status" value="1"/>
</dbReference>
<keyword evidence="3" id="KW-1185">Reference proteome</keyword>
<dbReference type="InterPro" id="IPR007111">
    <property type="entry name" value="NACHT_NTPase"/>
</dbReference>
<dbReference type="PATRIC" id="fig|883163.3.peg.4148"/>
<evidence type="ECO:0000313" key="2">
    <source>
        <dbReference type="EMBL" id="EKU72749.1"/>
    </source>
</evidence>
<reference evidence="2 3" key="1">
    <citation type="submission" date="2012-09" db="EMBL/GenBank/DDBJ databases">
        <title>The Genome Sequence of Sphingobium yanoikuyae ATCC 51230.</title>
        <authorList>
            <consortium name="The Broad Institute Genome Sequencing Platform"/>
            <person name="Earl A."/>
            <person name="Ward D."/>
            <person name="Feldgarden M."/>
            <person name="Gevers D."/>
            <person name="Huys G."/>
            <person name="Walker B."/>
            <person name="Young S.K."/>
            <person name="Zeng Q."/>
            <person name="Gargeya S."/>
            <person name="Fitzgerald M."/>
            <person name="Haas B."/>
            <person name="Abouelleil A."/>
            <person name="Alvarado L."/>
            <person name="Arachchi H.M."/>
            <person name="Berlin A.M."/>
            <person name="Chapman S.B."/>
            <person name="Goldberg J."/>
            <person name="Griggs A."/>
            <person name="Gujja S."/>
            <person name="Hansen M."/>
            <person name="Howarth C."/>
            <person name="Imamovic A."/>
            <person name="Larimer J."/>
            <person name="McCowen C."/>
            <person name="Montmayeur A."/>
            <person name="Murphy C."/>
            <person name="Neiman D."/>
            <person name="Pearson M."/>
            <person name="Priest M."/>
            <person name="Roberts A."/>
            <person name="Saif S."/>
            <person name="Shea T."/>
            <person name="Sisk P."/>
            <person name="Sykes S."/>
            <person name="Wortman J."/>
            <person name="Nusbaum C."/>
            <person name="Birren B."/>
        </authorList>
    </citation>
    <scope>NUCLEOTIDE SEQUENCE [LARGE SCALE GENOMIC DNA]</scope>
    <source>
        <strain evidence="2 3">ATCC 51230</strain>
    </source>
</reference>
<dbReference type="InterPro" id="IPR003593">
    <property type="entry name" value="AAA+_ATPase"/>
</dbReference>
<dbReference type="SMART" id="SM00382">
    <property type="entry name" value="AAA"/>
    <property type="match status" value="1"/>
</dbReference>
<name>K9CKG0_SPHYA</name>